<gene>
    <name evidence="1" type="ORF">CDAR_255001</name>
</gene>
<evidence type="ECO:0000313" key="2">
    <source>
        <dbReference type="Proteomes" id="UP001054837"/>
    </source>
</evidence>
<comment type="caution">
    <text evidence="1">The sequence shown here is derived from an EMBL/GenBank/DDBJ whole genome shotgun (WGS) entry which is preliminary data.</text>
</comment>
<organism evidence="1 2">
    <name type="scientific">Caerostris darwini</name>
    <dbReference type="NCBI Taxonomy" id="1538125"/>
    <lineage>
        <taxon>Eukaryota</taxon>
        <taxon>Metazoa</taxon>
        <taxon>Ecdysozoa</taxon>
        <taxon>Arthropoda</taxon>
        <taxon>Chelicerata</taxon>
        <taxon>Arachnida</taxon>
        <taxon>Araneae</taxon>
        <taxon>Araneomorphae</taxon>
        <taxon>Entelegynae</taxon>
        <taxon>Araneoidea</taxon>
        <taxon>Araneidae</taxon>
        <taxon>Caerostris</taxon>
    </lineage>
</organism>
<dbReference type="AlphaFoldDB" id="A0AAV4VBQ0"/>
<accession>A0AAV4VBQ0</accession>
<protein>
    <submittedName>
        <fullName evidence="1">Uncharacterized protein</fullName>
    </submittedName>
</protein>
<evidence type="ECO:0000313" key="1">
    <source>
        <dbReference type="EMBL" id="GIY67351.1"/>
    </source>
</evidence>
<reference evidence="1 2" key="1">
    <citation type="submission" date="2021-06" db="EMBL/GenBank/DDBJ databases">
        <title>Caerostris darwini draft genome.</title>
        <authorList>
            <person name="Kono N."/>
            <person name="Arakawa K."/>
        </authorList>
    </citation>
    <scope>NUCLEOTIDE SEQUENCE [LARGE SCALE GENOMIC DNA]</scope>
</reference>
<dbReference type="Proteomes" id="UP001054837">
    <property type="component" value="Unassembled WGS sequence"/>
</dbReference>
<proteinExistence type="predicted"/>
<name>A0AAV4VBQ0_9ARAC</name>
<keyword evidence="2" id="KW-1185">Reference proteome</keyword>
<sequence>MKTYTRETFQNEPFRKTSEMSTYMSGHKTGFIHSRKKKDLWEINSRDVRERLSGESYFVEVRGFHSLARGSWERDAFEVIRGSRPTTPQIRAHNSAMFLRIFLRGKV</sequence>
<dbReference type="EMBL" id="BPLQ01012725">
    <property type="protein sequence ID" value="GIY67351.1"/>
    <property type="molecule type" value="Genomic_DNA"/>
</dbReference>